<comment type="caution">
    <text evidence="10">The sequence shown here is derived from an EMBL/GenBank/DDBJ whole genome shotgun (WGS) entry which is preliminary data.</text>
</comment>
<evidence type="ECO:0000313" key="10">
    <source>
        <dbReference type="EMBL" id="KAJ1726610.1"/>
    </source>
</evidence>
<proteinExistence type="inferred from homology"/>
<dbReference type="InterPro" id="IPR015797">
    <property type="entry name" value="NUDIX_hydrolase-like_dom_sf"/>
</dbReference>
<dbReference type="SUPFAM" id="SSF55811">
    <property type="entry name" value="Nudix"/>
    <property type="match status" value="1"/>
</dbReference>
<dbReference type="InterPro" id="IPR033650">
    <property type="entry name" value="Ribosomal_mL46_NUDIX"/>
</dbReference>
<keyword evidence="6" id="KW-0687">Ribonucleoprotein</keyword>
<evidence type="ECO:0000256" key="3">
    <source>
        <dbReference type="ARBA" id="ARBA00022946"/>
    </source>
</evidence>
<dbReference type="GO" id="GO:0003735">
    <property type="term" value="F:structural constituent of ribosome"/>
    <property type="evidence" value="ECO:0007669"/>
    <property type="project" value="InterPro"/>
</dbReference>
<evidence type="ECO:0000256" key="2">
    <source>
        <dbReference type="ARBA" id="ARBA00009070"/>
    </source>
</evidence>
<dbReference type="PANTHER" id="PTHR13124">
    <property type="entry name" value="39S RIBOSOMAL PROTEIN L46, MITOCHONDRIAL PRECURSOR-RELATED"/>
    <property type="match status" value="1"/>
</dbReference>
<gene>
    <name evidence="10" type="ORF">LPJ61_005069</name>
</gene>
<evidence type="ECO:0000256" key="8">
    <source>
        <dbReference type="SAM" id="MobiDB-lite"/>
    </source>
</evidence>
<evidence type="ECO:0000256" key="7">
    <source>
        <dbReference type="ARBA" id="ARBA00035190"/>
    </source>
</evidence>
<evidence type="ECO:0000313" key="11">
    <source>
        <dbReference type="Proteomes" id="UP001143981"/>
    </source>
</evidence>
<dbReference type="Pfam" id="PF11788">
    <property type="entry name" value="MRP-L46"/>
    <property type="match status" value="1"/>
</dbReference>
<dbReference type="GO" id="GO:0005762">
    <property type="term" value="C:mitochondrial large ribosomal subunit"/>
    <property type="evidence" value="ECO:0007669"/>
    <property type="project" value="TreeGrafter"/>
</dbReference>
<dbReference type="EMBL" id="JANBOI010001461">
    <property type="protein sequence ID" value="KAJ1726610.1"/>
    <property type="molecule type" value="Genomic_DNA"/>
</dbReference>
<keyword evidence="4" id="KW-0689">Ribosomal protein</keyword>
<evidence type="ECO:0000256" key="6">
    <source>
        <dbReference type="ARBA" id="ARBA00023274"/>
    </source>
</evidence>
<evidence type="ECO:0000259" key="9">
    <source>
        <dbReference type="Pfam" id="PF11788"/>
    </source>
</evidence>
<dbReference type="AlphaFoldDB" id="A0A9W7YAL8"/>
<dbReference type="OrthoDB" id="414075at2759"/>
<feature type="domain" description="Large ribosomal subunit protein mL46 N-terminal" evidence="9">
    <location>
        <begin position="30"/>
        <end position="151"/>
    </location>
</feature>
<dbReference type="InterPro" id="IPR021757">
    <property type="entry name" value="Ribosomal_mL46_N"/>
</dbReference>
<evidence type="ECO:0000256" key="5">
    <source>
        <dbReference type="ARBA" id="ARBA00023128"/>
    </source>
</evidence>
<dbReference type="PANTHER" id="PTHR13124:SF12">
    <property type="entry name" value="LARGE RIBOSOMAL SUBUNIT PROTEIN ML46"/>
    <property type="match status" value="1"/>
</dbReference>
<name>A0A9W7YAL8_9FUNG</name>
<feature type="compositionally biased region" description="Low complexity" evidence="8">
    <location>
        <begin position="101"/>
        <end position="138"/>
    </location>
</feature>
<dbReference type="InterPro" id="IPR040008">
    <property type="entry name" value="Ribosomal_mL46"/>
</dbReference>
<dbReference type="Gene3D" id="3.90.79.10">
    <property type="entry name" value="Nucleoside Triphosphate Pyrophosphohydrolase"/>
    <property type="match status" value="1"/>
</dbReference>
<keyword evidence="3" id="KW-0809">Transit peptide</keyword>
<comment type="subcellular location">
    <subcellularLocation>
        <location evidence="1">Mitochondrion</location>
    </subcellularLocation>
</comment>
<reference evidence="10" key="1">
    <citation type="submission" date="2022-07" db="EMBL/GenBank/DDBJ databases">
        <title>Phylogenomic reconstructions and comparative analyses of Kickxellomycotina fungi.</title>
        <authorList>
            <person name="Reynolds N.K."/>
            <person name="Stajich J.E."/>
            <person name="Barry K."/>
            <person name="Grigoriev I.V."/>
            <person name="Crous P."/>
            <person name="Smith M.E."/>
        </authorList>
    </citation>
    <scope>NUCLEOTIDE SEQUENCE</scope>
    <source>
        <strain evidence="10">BCRC 34381</strain>
    </source>
</reference>
<organism evidence="10 11">
    <name type="scientific">Coemansia biformis</name>
    <dbReference type="NCBI Taxonomy" id="1286918"/>
    <lineage>
        <taxon>Eukaryota</taxon>
        <taxon>Fungi</taxon>
        <taxon>Fungi incertae sedis</taxon>
        <taxon>Zoopagomycota</taxon>
        <taxon>Kickxellomycotina</taxon>
        <taxon>Kickxellomycetes</taxon>
        <taxon>Kickxellales</taxon>
        <taxon>Kickxellaceae</taxon>
        <taxon>Coemansia</taxon>
    </lineage>
</organism>
<evidence type="ECO:0000256" key="4">
    <source>
        <dbReference type="ARBA" id="ARBA00022980"/>
    </source>
</evidence>
<protein>
    <recommendedName>
        <fullName evidence="7">Large ribosomal subunit protein mL46</fullName>
    </recommendedName>
</protein>
<sequence length="275" mass="29628">MIWCRNSPARLVAGARMFSATRRAAAAGSAVRAAVILQRDPIVTQQSKGFEVAADGYFAWLEYMSAEKFPREFFFKKGSSAEKKWVELEGTRAAEWHFDPASRSAAKAPKAPKSPAAKEGAGEAADAGAEGAAASGGEQPIEVQPRETQADAAGDVRSLERRLDRTLYLVVKDGSGQWCFPHGDVGGEELLHEAARRGLREACGGTMSVWTVGRGPVGHHRAGAHTTFFVKAHILGGQAQAAEPRASDFQWITREEMESVLPAEYWASVKDVVSS</sequence>
<dbReference type="CDD" id="cd04661">
    <property type="entry name" value="NUDIX_MRP_L46"/>
    <property type="match status" value="1"/>
</dbReference>
<feature type="non-terminal residue" evidence="10">
    <location>
        <position position="275"/>
    </location>
</feature>
<feature type="region of interest" description="Disordered" evidence="8">
    <location>
        <begin position="99"/>
        <end position="155"/>
    </location>
</feature>
<evidence type="ECO:0000256" key="1">
    <source>
        <dbReference type="ARBA" id="ARBA00004173"/>
    </source>
</evidence>
<dbReference type="Proteomes" id="UP001143981">
    <property type="component" value="Unassembled WGS sequence"/>
</dbReference>
<keyword evidence="5" id="KW-0496">Mitochondrion</keyword>
<accession>A0A9W7YAL8</accession>
<comment type="similarity">
    <text evidence="2">Belongs to the mitochondrion-specific ribosomal protein mL46 family.</text>
</comment>
<keyword evidence="11" id="KW-1185">Reference proteome</keyword>